<evidence type="ECO:0000256" key="2">
    <source>
        <dbReference type="ARBA" id="ARBA00004651"/>
    </source>
</evidence>
<dbReference type="Pfam" id="PF02518">
    <property type="entry name" value="HATPase_c"/>
    <property type="match status" value="1"/>
</dbReference>
<protein>
    <recommendedName>
        <fullName evidence="3">histidine kinase</fullName>
        <ecNumber evidence="3">2.7.13.3</ecNumber>
    </recommendedName>
</protein>
<dbReference type="PANTHER" id="PTHR45528">
    <property type="entry name" value="SENSOR HISTIDINE KINASE CPXA"/>
    <property type="match status" value="1"/>
</dbReference>
<dbReference type="PROSITE" id="PS50109">
    <property type="entry name" value="HIS_KIN"/>
    <property type="match status" value="1"/>
</dbReference>
<keyword evidence="6" id="KW-0808">Transferase</keyword>
<proteinExistence type="predicted"/>
<keyword evidence="4" id="KW-1003">Cell membrane</keyword>
<dbReference type="InterPro" id="IPR050398">
    <property type="entry name" value="HssS/ArlS-like"/>
</dbReference>
<evidence type="ECO:0000256" key="8">
    <source>
        <dbReference type="ARBA" id="ARBA00022741"/>
    </source>
</evidence>
<dbReference type="AlphaFoldDB" id="A0AB73T2K2"/>
<keyword evidence="18" id="KW-1185">Reference proteome</keyword>
<dbReference type="InterPro" id="IPR004358">
    <property type="entry name" value="Sig_transdc_His_kin-like_C"/>
</dbReference>
<dbReference type="InterPro" id="IPR003660">
    <property type="entry name" value="HAMP_dom"/>
</dbReference>
<evidence type="ECO:0000256" key="4">
    <source>
        <dbReference type="ARBA" id="ARBA00022475"/>
    </source>
</evidence>
<dbReference type="GO" id="GO:0000155">
    <property type="term" value="F:phosphorelay sensor kinase activity"/>
    <property type="evidence" value="ECO:0007669"/>
    <property type="project" value="InterPro"/>
</dbReference>
<dbReference type="GO" id="GO:0005886">
    <property type="term" value="C:plasma membrane"/>
    <property type="evidence" value="ECO:0007669"/>
    <property type="project" value="UniProtKB-SubCell"/>
</dbReference>
<dbReference type="EC" id="2.7.13.3" evidence="3"/>
<keyword evidence="13 14" id="KW-0472">Membrane</keyword>
<comment type="catalytic activity">
    <reaction evidence="1">
        <text>ATP + protein L-histidine = ADP + protein N-phospho-L-histidine.</text>
        <dbReference type="EC" id="2.7.13.3"/>
    </reaction>
</comment>
<keyword evidence="12" id="KW-0902">Two-component regulatory system</keyword>
<dbReference type="PRINTS" id="PR00344">
    <property type="entry name" value="BCTRLSENSOR"/>
</dbReference>
<dbReference type="CDD" id="cd06225">
    <property type="entry name" value="HAMP"/>
    <property type="match status" value="1"/>
</dbReference>
<dbReference type="GO" id="GO:0005524">
    <property type="term" value="F:ATP binding"/>
    <property type="evidence" value="ECO:0007669"/>
    <property type="project" value="UniProtKB-KW"/>
</dbReference>
<name>A0AB73T2K2_9FIRM</name>
<dbReference type="Pfam" id="PF00512">
    <property type="entry name" value="HisKA"/>
    <property type="match status" value="1"/>
</dbReference>
<evidence type="ECO:0000256" key="12">
    <source>
        <dbReference type="ARBA" id="ARBA00023012"/>
    </source>
</evidence>
<evidence type="ECO:0000256" key="6">
    <source>
        <dbReference type="ARBA" id="ARBA00022679"/>
    </source>
</evidence>
<dbReference type="Gene3D" id="3.30.565.10">
    <property type="entry name" value="Histidine kinase-like ATPase, C-terminal domain"/>
    <property type="match status" value="1"/>
</dbReference>
<feature type="domain" description="Histidine kinase" evidence="15">
    <location>
        <begin position="220"/>
        <end position="422"/>
    </location>
</feature>
<evidence type="ECO:0000259" key="16">
    <source>
        <dbReference type="PROSITE" id="PS50885"/>
    </source>
</evidence>
<dbReference type="CDD" id="cd00082">
    <property type="entry name" value="HisKA"/>
    <property type="match status" value="1"/>
</dbReference>
<dbReference type="InterPro" id="IPR003594">
    <property type="entry name" value="HATPase_dom"/>
</dbReference>
<feature type="transmembrane region" description="Helical" evidence="14">
    <location>
        <begin position="129"/>
        <end position="151"/>
    </location>
</feature>
<dbReference type="InterPro" id="IPR036890">
    <property type="entry name" value="HATPase_C_sf"/>
</dbReference>
<evidence type="ECO:0000256" key="3">
    <source>
        <dbReference type="ARBA" id="ARBA00012438"/>
    </source>
</evidence>
<gene>
    <name evidence="17" type="ORF">C7383_108147</name>
</gene>
<dbReference type="CDD" id="cd00075">
    <property type="entry name" value="HATPase"/>
    <property type="match status" value="1"/>
</dbReference>
<evidence type="ECO:0000256" key="13">
    <source>
        <dbReference type="ARBA" id="ARBA00023136"/>
    </source>
</evidence>
<dbReference type="InterPro" id="IPR005467">
    <property type="entry name" value="His_kinase_dom"/>
</dbReference>
<organism evidence="17 18">
    <name type="scientific">Murimonas intestini</name>
    <dbReference type="NCBI Taxonomy" id="1337051"/>
    <lineage>
        <taxon>Bacteria</taxon>
        <taxon>Bacillati</taxon>
        <taxon>Bacillota</taxon>
        <taxon>Clostridia</taxon>
        <taxon>Lachnospirales</taxon>
        <taxon>Lachnospiraceae</taxon>
        <taxon>Murimonas</taxon>
    </lineage>
</organism>
<dbReference type="InterPro" id="IPR003661">
    <property type="entry name" value="HisK_dim/P_dom"/>
</dbReference>
<evidence type="ECO:0000256" key="7">
    <source>
        <dbReference type="ARBA" id="ARBA00022692"/>
    </source>
</evidence>
<keyword evidence="10" id="KW-0067">ATP-binding</keyword>
<keyword evidence="9" id="KW-0418">Kinase</keyword>
<evidence type="ECO:0000259" key="15">
    <source>
        <dbReference type="PROSITE" id="PS50109"/>
    </source>
</evidence>
<dbReference type="PANTHER" id="PTHR45528:SF1">
    <property type="entry name" value="SENSOR HISTIDINE KINASE CPXA"/>
    <property type="match status" value="1"/>
</dbReference>
<evidence type="ECO:0000256" key="14">
    <source>
        <dbReference type="SAM" id="Phobius"/>
    </source>
</evidence>
<dbReference type="SMART" id="SM00304">
    <property type="entry name" value="HAMP"/>
    <property type="match status" value="1"/>
</dbReference>
<dbReference type="Gene3D" id="1.10.287.130">
    <property type="match status" value="1"/>
</dbReference>
<dbReference type="EMBL" id="QGGY01000008">
    <property type="protein sequence ID" value="PWJ74717.1"/>
    <property type="molecule type" value="Genomic_DNA"/>
</dbReference>
<dbReference type="Proteomes" id="UP000245412">
    <property type="component" value="Unassembled WGS sequence"/>
</dbReference>
<keyword evidence="7 14" id="KW-0812">Transmembrane</keyword>
<evidence type="ECO:0000256" key="9">
    <source>
        <dbReference type="ARBA" id="ARBA00022777"/>
    </source>
</evidence>
<dbReference type="RefSeq" id="WP_109627412.1">
    <property type="nucleotide sequence ID" value="NZ_JANKBI010000006.1"/>
</dbReference>
<feature type="domain" description="HAMP" evidence="16">
    <location>
        <begin position="153"/>
        <end position="205"/>
    </location>
</feature>
<dbReference type="SUPFAM" id="SSF47384">
    <property type="entry name" value="Homodimeric domain of signal transducing histidine kinase"/>
    <property type="match status" value="1"/>
</dbReference>
<evidence type="ECO:0000256" key="11">
    <source>
        <dbReference type="ARBA" id="ARBA00022989"/>
    </source>
</evidence>
<dbReference type="Gene3D" id="6.10.340.10">
    <property type="match status" value="1"/>
</dbReference>
<evidence type="ECO:0000256" key="5">
    <source>
        <dbReference type="ARBA" id="ARBA00022553"/>
    </source>
</evidence>
<evidence type="ECO:0000256" key="10">
    <source>
        <dbReference type="ARBA" id="ARBA00022840"/>
    </source>
</evidence>
<evidence type="ECO:0000256" key="1">
    <source>
        <dbReference type="ARBA" id="ARBA00000085"/>
    </source>
</evidence>
<accession>A0AB73T2K2</accession>
<comment type="caution">
    <text evidence="17">The sequence shown here is derived from an EMBL/GenBank/DDBJ whole genome shotgun (WGS) entry which is preliminary data.</text>
</comment>
<keyword evidence="5" id="KW-0597">Phosphoprotein</keyword>
<dbReference type="SUPFAM" id="SSF55874">
    <property type="entry name" value="ATPase domain of HSP90 chaperone/DNA topoisomerase II/histidine kinase"/>
    <property type="match status" value="1"/>
</dbReference>
<dbReference type="SUPFAM" id="SSF158472">
    <property type="entry name" value="HAMP domain-like"/>
    <property type="match status" value="1"/>
</dbReference>
<keyword evidence="8" id="KW-0547">Nucleotide-binding</keyword>
<sequence>MRRKIILIMAVFLIIQSGLALAVLRFDGEDKSSLDMVKVNELMYSCVEAWPRLQQGITDNMPLSDYEYALLDREGRLIYARDGQEKLSLQEAIRRRDTVIDLYDGSEQLGKLVLVNDLVLQAGRQQGRVLAVLGAGTVLFILAGICYVLCLEKTVFGPFKRLKVFAVRVAEGNLDIPLTMDRDNAFGAFTESFDLMRAELKKAREQERRASQSKKELVAKLSHDIKTPIASIKAVAEVMAVGAEREKEKQQLGIIEAKADQINALISNLFHATLEELQELEVKPAVQDGRSIRELLIQADYLKRAQLGDIPECLAVFDALRLQQVFDNLFENSYKYAGTPIQVTAETGQGYLSIVCRDYGPGVPEKEFPLIFEKFYRGSNTAGKDGAGLGLYISHYLMEKMGGSLVCKNLEDGFLAEVKVKL</sequence>
<dbReference type="SMART" id="SM00388">
    <property type="entry name" value="HisKA"/>
    <property type="match status" value="1"/>
</dbReference>
<dbReference type="PROSITE" id="PS50885">
    <property type="entry name" value="HAMP"/>
    <property type="match status" value="1"/>
</dbReference>
<comment type="subcellular location">
    <subcellularLocation>
        <location evidence="2">Cell membrane</location>
        <topology evidence="2">Multi-pass membrane protein</topology>
    </subcellularLocation>
</comment>
<reference evidence="17 18" key="1">
    <citation type="submission" date="2018-05" db="EMBL/GenBank/DDBJ databases">
        <authorList>
            <person name="Goeker M."/>
            <person name="Huntemann M."/>
            <person name="Clum A."/>
            <person name="Pillay M."/>
            <person name="Palaniappan K."/>
            <person name="Varghese N."/>
            <person name="Mikhailova N."/>
            <person name="Stamatis D."/>
            <person name="Reddy T."/>
            <person name="Daum C."/>
            <person name="Shapiro N."/>
            <person name="Ivanova N."/>
            <person name="Kyrpides N."/>
            <person name="Woyke T."/>
        </authorList>
    </citation>
    <scope>NUCLEOTIDE SEQUENCE [LARGE SCALE GENOMIC DNA]</scope>
    <source>
        <strain evidence="17 18">DSM 26524</strain>
    </source>
</reference>
<dbReference type="InterPro" id="IPR036097">
    <property type="entry name" value="HisK_dim/P_sf"/>
</dbReference>
<dbReference type="SMART" id="SM00387">
    <property type="entry name" value="HATPase_c"/>
    <property type="match status" value="1"/>
</dbReference>
<evidence type="ECO:0000313" key="17">
    <source>
        <dbReference type="EMBL" id="PWJ74717.1"/>
    </source>
</evidence>
<evidence type="ECO:0000313" key="18">
    <source>
        <dbReference type="Proteomes" id="UP000245412"/>
    </source>
</evidence>
<keyword evidence="11 14" id="KW-1133">Transmembrane helix</keyword>